<gene>
    <name evidence="2" type="ORF">J2Z75_001427</name>
</gene>
<evidence type="ECO:0008006" key="4">
    <source>
        <dbReference type="Google" id="ProtNLM"/>
    </source>
</evidence>
<dbReference type="EMBL" id="JAGGJV010000002">
    <property type="protein sequence ID" value="MBP1857931.1"/>
    <property type="molecule type" value="Genomic_DNA"/>
</dbReference>
<evidence type="ECO:0000256" key="1">
    <source>
        <dbReference type="SAM" id="SignalP"/>
    </source>
</evidence>
<organism evidence="2 3">
    <name type="scientific">Rhizobium herbae</name>
    <dbReference type="NCBI Taxonomy" id="508661"/>
    <lineage>
        <taxon>Bacteria</taxon>
        <taxon>Pseudomonadati</taxon>
        <taxon>Pseudomonadota</taxon>
        <taxon>Alphaproteobacteria</taxon>
        <taxon>Hyphomicrobiales</taxon>
        <taxon>Rhizobiaceae</taxon>
        <taxon>Rhizobium/Agrobacterium group</taxon>
        <taxon>Rhizobium</taxon>
    </lineage>
</organism>
<accession>A0ABS4EJC9</accession>
<feature type="chain" id="PRO_5046307153" description="Sulfur globule protein" evidence="1">
    <location>
        <begin position="20"/>
        <end position="82"/>
    </location>
</feature>
<keyword evidence="1" id="KW-0732">Signal</keyword>
<comment type="caution">
    <text evidence="2">The sequence shown here is derived from an EMBL/GenBank/DDBJ whole genome shotgun (WGS) entry which is preliminary data.</text>
</comment>
<feature type="signal peptide" evidence="1">
    <location>
        <begin position="1"/>
        <end position="19"/>
    </location>
</feature>
<proteinExistence type="predicted"/>
<name>A0ABS4EJC9_9HYPH</name>
<reference evidence="2 3" key="1">
    <citation type="submission" date="2021-03" db="EMBL/GenBank/DDBJ databases">
        <title>Genomic Encyclopedia of Type Strains, Phase IV (KMG-IV): sequencing the most valuable type-strain genomes for metagenomic binning, comparative biology and taxonomic classification.</title>
        <authorList>
            <person name="Goeker M."/>
        </authorList>
    </citation>
    <scope>NUCLEOTIDE SEQUENCE [LARGE SCALE GENOMIC DNA]</scope>
    <source>
        <strain evidence="2 3">DSM 26427</strain>
    </source>
</reference>
<sequence>MRKLIIASIVAAGAALSFAAPSVAGGYYGGGYYGGGYDNVDHYYGHKRHYKRSYYEPHCWIKKIRKYDYYGNLVVKRIRVCN</sequence>
<keyword evidence="3" id="KW-1185">Reference proteome</keyword>
<evidence type="ECO:0000313" key="2">
    <source>
        <dbReference type="EMBL" id="MBP1857931.1"/>
    </source>
</evidence>
<evidence type="ECO:0000313" key="3">
    <source>
        <dbReference type="Proteomes" id="UP000823786"/>
    </source>
</evidence>
<dbReference type="Proteomes" id="UP000823786">
    <property type="component" value="Unassembled WGS sequence"/>
</dbReference>
<dbReference type="RefSeq" id="WP_209849739.1">
    <property type="nucleotide sequence ID" value="NZ_JAGGJV010000002.1"/>
</dbReference>
<protein>
    <recommendedName>
        <fullName evidence="4">Sulfur globule protein</fullName>
    </recommendedName>
</protein>